<sequence length="290" mass="31835">EINSYSVSFLVSYSLRSFYYPSDLWVIALNPLPSHAFSLYLYIHQEEEEEEVDQYSSSWRLMEEEEEKRGEKEEERGHSTQQLFQQEESKADTDAIDGSSSSSLPVLELNLIGSVDSANTEPPEEEPRVFSCNYCRRKFYSSQALGGHQNAHKRERNLAKSGGAAVAFGDHAGASGNGYRVPVNLANLSLQGLYAGRPLGIQVHSMIHKPYTGAPTSAAATALIYGRRAWLQPPMGDRQPAIGRLLTEEFYGTGRAQVAAKFDEAAAAVGGKPCVSGGEELPELDLSLKL</sequence>
<feature type="domain" description="C2H2-type" evidence="8">
    <location>
        <begin position="130"/>
        <end position="157"/>
    </location>
</feature>
<dbReference type="PROSITE" id="PS50157">
    <property type="entry name" value="ZINC_FINGER_C2H2_2"/>
    <property type="match status" value="1"/>
</dbReference>
<evidence type="ECO:0000256" key="1">
    <source>
        <dbReference type="ARBA" id="ARBA00004123"/>
    </source>
</evidence>
<feature type="non-terminal residue" evidence="9">
    <location>
        <position position="1"/>
    </location>
</feature>
<evidence type="ECO:0000256" key="6">
    <source>
        <dbReference type="PROSITE-ProRule" id="PRU00042"/>
    </source>
</evidence>
<feature type="compositionally biased region" description="Basic and acidic residues" evidence="7">
    <location>
        <begin position="67"/>
        <end position="78"/>
    </location>
</feature>
<dbReference type="AlphaFoldDB" id="A0A426ZF86"/>
<evidence type="ECO:0000256" key="2">
    <source>
        <dbReference type="ARBA" id="ARBA00022723"/>
    </source>
</evidence>
<evidence type="ECO:0000259" key="8">
    <source>
        <dbReference type="PROSITE" id="PS50157"/>
    </source>
</evidence>
<evidence type="ECO:0000256" key="5">
    <source>
        <dbReference type="ARBA" id="ARBA00023242"/>
    </source>
</evidence>
<evidence type="ECO:0000313" key="9">
    <source>
        <dbReference type="EMBL" id="RRT62634.1"/>
    </source>
</evidence>
<dbReference type="PROSITE" id="PS00028">
    <property type="entry name" value="ZINC_FINGER_C2H2_1"/>
    <property type="match status" value="1"/>
</dbReference>
<accession>A0A426ZF86</accession>
<evidence type="ECO:0000313" key="10">
    <source>
        <dbReference type="Proteomes" id="UP000287651"/>
    </source>
</evidence>
<feature type="region of interest" description="Disordered" evidence="7">
    <location>
        <begin position="63"/>
        <end position="102"/>
    </location>
</feature>
<name>A0A426ZF86_ENSVE</name>
<keyword evidence="3 6" id="KW-0863">Zinc-finger</keyword>
<reference evidence="9 10" key="1">
    <citation type="journal article" date="2014" name="Agronomy (Basel)">
        <title>A Draft Genome Sequence for Ensete ventricosum, the Drought-Tolerant Tree Against Hunger.</title>
        <authorList>
            <person name="Harrison J."/>
            <person name="Moore K.A."/>
            <person name="Paszkiewicz K."/>
            <person name="Jones T."/>
            <person name="Grant M."/>
            <person name="Ambacheew D."/>
            <person name="Muzemil S."/>
            <person name="Studholme D.J."/>
        </authorList>
    </citation>
    <scope>NUCLEOTIDE SEQUENCE [LARGE SCALE GENOMIC DNA]</scope>
</reference>
<comment type="caution">
    <text evidence="9">The sequence shown here is derived from an EMBL/GenBank/DDBJ whole genome shotgun (WGS) entry which is preliminary data.</text>
</comment>
<dbReference type="InterPro" id="IPR036236">
    <property type="entry name" value="Znf_C2H2_sf"/>
</dbReference>
<keyword evidence="4" id="KW-0862">Zinc</keyword>
<evidence type="ECO:0000256" key="3">
    <source>
        <dbReference type="ARBA" id="ARBA00022771"/>
    </source>
</evidence>
<gene>
    <name evidence="9" type="ORF">B296_00028750</name>
</gene>
<dbReference type="GO" id="GO:0008270">
    <property type="term" value="F:zinc ion binding"/>
    <property type="evidence" value="ECO:0007669"/>
    <property type="project" value="UniProtKB-KW"/>
</dbReference>
<evidence type="ECO:0000256" key="7">
    <source>
        <dbReference type="SAM" id="MobiDB-lite"/>
    </source>
</evidence>
<protein>
    <recommendedName>
        <fullName evidence="8">C2H2-type domain-containing protein</fullName>
    </recommendedName>
</protein>
<dbReference type="GO" id="GO:0005634">
    <property type="term" value="C:nucleus"/>
    <property type="evidence" value="ECO:0007669"/>
    <property type="project" value="UniProtKB-SubCell"/>
</dbReference>
<dbReference type="EMBL" id="AMZH03006913">
    <property type="protein sequence ID" value="RRT62634.1"/>
    <property type="molecule type" value="Genomic_DNA"/>
</dbReference>
<dbReference type="PANTHER" id="PTHR47287:SF15">
    <property type="entry name" value="ZINC FINGER PROTEIN 3-LIKE"/>
    <property type="match status" value="1"/>
</dbReference>
<dbReference type="InterPro" id="IPR044246">
    <property type="entry name" value="ZFP3-like"/>
</dbReference>
<dbReference type="InterPro" id="IPR013087">
    <property type="entry name" value="Znf_C2H2_type"/>
</dbReference>
<dbReference type="SUPFAM" id="SSF57667">
    <property type="entry name" value="beta-beta-alpha zinc fingers"/>
    <property type="match status" value="1"/>
</dbReference>
<comment type="subcellular location">
    <subcellularLocation>
        <location evidence="1">Nucleus</location>
    </subcellularLocation>
</comment>
<organism evidence="9 10">
    <name type="scientific">Ensete ventricosum</name>
    <name type="common">Abyssinian banana</name>
    <name type="synonym">Musa ensete</name>
    <dbReference type="NCBI Taxonomy" id="4639"/>
    <lineage>
        <taxon>Eukaryota</taxon>
        <taxon>Viridiplantae</taxon>
        <taxon>Streptophyta</taxon>
        <taxon>Embryophyta</taxon>
        <taxon>Tracheophyta</taxon>
        <taxon>Spermatophyta</taxon>
        <taxon>Magnoliopsida</taxon>
        <taxon>Liliopsida</taxon>
        <taxon>Zingiberales</taxon>
        <taxon>Musaceae</taxon>
        <taxon>Ensete</taxon>
    </lineage>
</organism>
<keyword evidence="2" id="KW-0479">Metal-binding</keyword>
<dbReference type="Proteomes" id="UP000287651">
    <property type="component" value="Unassembled WGS sequence"/>
</dbReference>
<evidence type="ECO:0000256" key="4">
    <source>
        <dbReference type="ARBA" id="ARBA00022833"/>
    </source>
</evidence>
<proteinExistence type="predicted"/>
<keyword evidence="5" id="KW-0539">Nucleus</keyword>
<dbReference type="GO" id="GO:0009788">
    <property type="term" value="P:negative regulation of abscisic acid-activated signaling pathway"/>
    <property type="evidence" value="ECO:0007669"/>
    <property type="project" value="InterPro"/>
</dbReference>
<dbReference type="PANTHER" id="PTHR47287">
    <property type="entry name" value="C2H2 AND C2HC ZINC FINGERS SUPERFAMILY PROTEIN"/>
    <property type="match status" value="1"/>
</dbReference>
<dbReference type="Gene3D" id="3.30.160.60">
    <property type="entry name" value="Classic Zinc Finger"/>
    <property type="match status" value="1"/>
</dbReference>